<dbReference type="EMBL" id="FWFU01000001">
    <property type="protein sequence ID" value="SLN14392.1"/>
    <property type="molecule type" value="Genomic_DNA"/>
</dbReference>
<dbReference type="OrthoDB" id="7857877at2"/>
<evidence type="ECO:0000313" key="1">
    <source>
        <dbReference type="EMBL" id="SLN14392.1"/>
    </source>
</evidence>
<dbReference type="Proteomes" id="UP000193207">
    <property type="component" value="Unassembled WGS sequence"/>
</dbReference>
<dbReference type="RefSeq" id="WP_085816023.1">
    <property type="nucleotide sequence ID" value="NZ_FWFU01000001.1"/>
</dbReference>
<evidence type="ECO:0008006" key="3">
    <source>
        <dbReference type="Google" id="ProtNLM"/>
    </source>
</evidence>
<evidence type="ECO:0000313" key="2">
    <source>
        <dbReference type="Proteomes" id="UP000193207"/>
    </source>
</evidence>
<dbReference type="AlphaFoldDB" id="A0A1X6Y976"/>
<proteinExistence type="predicted"/>
<accession>A0A1X6Y976</accession>
<reference evidence="1 2" key="1">
    <citation type="submission" date="2017-03" db="EMBL/GenBank/DDBJ databases">
        <authorList>
            <person name="Afonso C.L."/>
            <person name="Miller P.J."/>
            <person name="Scott M.A."/>
            <person name="Spackman E."/>
            <person name="Goraichik I."/>
            <person name="Dimitrov K.M."/>
            <person name="Suarez D.L."/>
            <person name="Swayne D.E."/>
        </authorList>
    </citation>
    <scope>NUCLEOTIDE SEQUENCE [LARGE SCALE GENOMIC DNA]</scope>
    <source>
        <strain evidence="1 2">CECT 8110</strain>
    </source>
</reference>
<sequence length="125" mass="13086">MIHSERLDAMRADIAGCSLVSFGDLQTALALRTSSAAPCPREKLDEIFAQAVASFAAADKLAQDMAQGGEPAEDTLVMTPRDLRVFVRSQSNGADVVCAVGDSHEAVPAMIASARELLRVAARGG</sequence>
<protein>
    <recommendedName>
        <fullName evidence="3">Roadblock/LC7 domain protein</fullName>
    </recommendedName>
</protein>
<keyword evidence="2" id="KW-1185">Reference proteome</keyword>
<organism evidence="1 2">
    <name type="scientific">Roseovarius halotolerans</name>
    <dbReference type="NCBI Taxonomy" id="505353"/>
    <lineage>
        <taxon>Bacteria</taxon>
        <taxon>Pseudomonadati</taxon>
        <taxon>Pseudomonadota</taxon>
        <taxon>Alphaproteobacteria</taxon>
        <taxon>Rhodobacterales</taxon>
        <taxon>Roseobacteraceae</taxon>
        <taxon>Roseovarius</taxon>
    </lineage>
</organism>
<gene>
    <name evidence="1" type="ORF">ROH8110_00311</name>
</gene>
<name>A0A1X6Y976_9RHOB</name>